<evidence type="ECO:0000313" key="2">
    <source>
        <dbReference type="Proteomes" id="UP000299102"/>
    </source>
</evidence>
<protein>
    <submittedName>
        <fullName evidence="1">Uncharacterized protein</fullName>
    </submittedName>
</protein>
<name>A0A4C1X9Y1_EUMVA</name>
<dbReference type="EMBL" id="BGZK01000751">
    <property type="protein sequence ID" value="GBP59065.1"/>
    <property type="molecule type" value="Genomic_DNA"/>
</dbReference>
<dbReference type="AlphaFoldDB" id="A0A4C1X9Y1"/>
<organism evidence="1 2">
    <name type="scientific">Eumeta variegata</name>
    <name type="common">Bagworm moth</name>
    <name type="synonym">Eumeta japonica</name>
    <dbReference type="NCBI Taxonomy" id="151549"/>
    <lineage>
        <taxon>Eukaryota</taxon>
        <taxon>Metazoa</taxon>
        <taxon>Ecdysozoa</taxon>
        <taxon>Arthropoda</taxon>
        <taxon>Hexapoda</taxon>
        <taxon>Insecta</taxon>
        <taxon>Pterygota</taxon>
        <taxon>Neoptera</taxon>
        <taxon>Endopterygota</taxon>
        <taxon>Lepidoptera</taxon>
        <taxon>Glossata</taxon>
        <taxon>Ditrysia</taxon>
        <taxon>Tineoidea</taxon>
        <taxon>Psychidae</taxon>
        <taxon>Oiketicinae</taxon>
        <taxon>Eumeta</taxon>
    </lineage>
</organism>
<reference evidence="1 2" key="1">
    <citation type="journal article" date="2019" name="Commun. Biol.">
        <title>The bagworm genome reveals a unique fibroin gene that provides high tensile strength.</title>
        <authorList>
            <person name="Kono N."/>
            <person name="Nakamura H."/>
            <person name="Ohtoshi R."/>
            <person name="Tomita M."/>
            <person name="Numata K."/>
            <person name="Arakawa K."/>
        </authorList>
    </citation>
    <scope>NUCLEOTIDE SEQUENCE [LARGE SCALE GENOMIC DNA]</scope>
</reference>
<accession>A0A4C1X9Y1</accession>
<sequence>MTGYYQGTNNSLCSGQYSTAVLMANDLTVESERTWRGLRGARPEVFAGARFMENGINLHSYTLTGVSSSAPRRSTARIVQSPLEATRATRSDTDGANDIKVKMAAVVWPIEARSPRPKEASLGHCVIGQECWPRVRAIGYWPKGGVGSPRQRPSCPHRTCSTFCSSVEVTGAVGQVPGLKPIRVVCETVMSRKSLHHLGLHFNIFDLSDDPVGLFFLGKEAFHDLTYASSGVSCHSSRLAALITLLGYYGGNLL</sequence>
<gene>
    <name evidence="1" type="ORF">EVAR_39151_1</name>
</gene>
<comment type="caution">
    <text evidence="1">The sequence shown here is derived from an EMBL/GenBank/DDBJ whole genome shotgun (WGS) entry which is preliminary data.</text>
</comment>
<proteinExistence type="predicted"/>
<keyword evidence="2" id="KW-1185">Reference proteome</keyword>
<evidence type="ECO:0000313" key="1">
    <source>
        <dbReference type="EMBL" id="GBP59065.1"/>
    </source>
</evidence>
<dbReference type="Proteomes" id="UP000299102">
    <property type="component" value="Unassembled WGS sequence"/>
</dbReference>